<gene>
    <name evidence="1" type="ORF">CSUNSWCD_774</name>
</gene>
<protein>
    <submittedName>
        <fullName evidence="1">Uncharacterized protein</fullName>
    </submittedName>
</protein>
<accession>M5IQA2</accession>
<reference evidence="1 2" key="1">
    <citation type="journal article" date="2013" name="Genome Announc.">
        <title>Genome Sequence of Campylobacter showae UNSWCD, Isolated from a Patient with Crohn's Disease.</title>
        <authorList>
            <person name="Tay A.P."/>
            <person name="Kaakoush N.O."/>
            <person name="Deshpande N.P."/>
            <person name="Chen Z."/>
            <person name="Mitchell H."/>
            <person name="Wilkins M.R."/>
        </authorList>
    </citation>
    <scope>NUCLEOTIDE SEQUENCE [LARGE SCALE GENOMIC DNA]</scope>
    <source>
        <strain evidence="1 2">CSUNSWCD</strain>
    </source>
</reference>
<evidence type="ECO:0000313" key="2">
    <source>
        <dbReference type="Proteomes" id="UP000011939"/>
    </source>
</evidence>
<dbReference type="AlphaFoldDB" id="M5IQA2"/>
<dbReference type="Proteomes" id="UP000011939">
    <property type="component" value="Unassembled WGS sequence"/>
</dbReference>
<dbReference type="EMBL" id="AMZQ01000012">
    <property type="protein sequence ID" value="EKU10448.1"/>
    <property type="molecule type" value="Genomic_DNA"/>
</dbReference>
<evidence type="ECO:0000313" key="1">
    <source>
        <dbReference type="EMBL" id="EKU10448.1"/>
    </source>
</evidence>
<comment type="caution">
    <text evidence="1">The sequence shown here is derived from an EMBL/GenBank/DDBJ whole genome shotgun (WGS) entry which is preliminary data.</text>
</comment>
<name>M5IQA2_9BACT</name>
<sequence>MLKRFYRTRTTIGNFSSYTLLISIFQTTANALNSWFFDLINFVPAKFNRRICMQIYDKKDSVYKI</sequence>
<dbReference type="PATRIC" id="fig|1244083.3.peg.2019"/>
<proteinExistence type="predicted"/>
<organism evidence="1 2">
    <name type="scientific">Campylobacter showae CSUNSWCD</name>
    <dbReference type="NCBI Taxonomy" id="1244083"/>
    <lineage>
        <taxon>Bacteria</taxon>
        <taxon>Pseudomonadati</taxon>
        <taxon>Campylobacterota</taxon>
        <taxon>Epsilonproteobacteria</taxon>
        <taxon>Campylobacterales</taxon>
        <taxon>Campylobacteraceae</taxon>
        <taxon>Campylobacter</taxon>
    </lineage>
</organism>